<comment type="caution">
    <text evidence="1">The sequence shown here is derived from an EMBL/GenBank/DDBJ whole genome shotgun (WGS) entry which is preliminary data.</text>
</comment>
<dbReference type="AlphaFoldDB" id="A0AAV4VP25"/>
<name>A0AAV4VP25_9ARAC</name>
<evidence type="ECO:0000313" key="1">
    <source>
        <dbReference type="EMBL" id="GIY71549.1"/>
    </source>
</evidence>
<sequence length="141" mass="16069">MHGLSRTGKVSFKIPPDFPYVSRGWYDCQLGSWRKKSTYLTNDLTRNFLTRIARCRSLPGSANDPSSKDPILFSRRFFATHPTSKLRDGQNTVCIPPGRESKIVCSTPDPFVDPARKLTLIRVTECRIFTNDSEAIRNNFI</sequence>
<dbReference type="EMBL" id="BPLQ01013365">
    <property type="protein sequence ID" value="GIY71549.1"/>
    <property type="molecule type" value="Genomic_DNA"/>
</dbReference>
<keyword evidence="2" id="KW-1185">Reference proteome</keyword>
<accession>A0AAV4VP25</accession>
<protein>
    <submittedName>
        <fullName evidence="1">Uncharacterized protein</fullName>
    </submittedName>
</protein>
<gene>
    <name evidence="1" type="ORF">CDAR_442671</name>
</gene>
<evidence type="ECO:0000313" key="2">
    <source>
        <dbReference type="Proteomes" id="UP001054837"/>
    </source>
</evidence>
<reference evidence="1 2" key="1">
    <citation type="submission" date="2021-06" db="EMBL/GenBank/DDBJ databases">
        <title>Caerostris darwini draft genome.</title>
        <authorList>
            <person name="Kono N."/>
            <person name="Arakawa K."/>
        </authorList>
    </citation>
    <scope>NUCLEOTIDE SEQUENCE [LARGE SCALE GENOMIC DNA]</scope>
</reference>
<dbReference type="Proteomes" id="UP001054837">
    <property type="component" value="Unassembled WGS sequence"/>
</dbReference>
<proteinExistence type="predicted"/>
<organism evidence="1 2">
    <name type="scientific">Caerostris darwini</name>
    <dbReference type="NCBI Taxonomy" id="1538125"/>
    <lineage>
        <taxon>Eukaryota</taxon>
        <taxon>Metazoa</taxon>
        <taxon>Ecdysozoa</taxon>
        <taxon>Arthropoda</taxon>
        <taxon>Chelicerata</taxon>
        <taxon>Arachnida</taxon>
        <taxon>Araneae</taxon>
        <taxon>Araneomorphae</taxon>
        <taxon>Entelegynae</taxon>
        <taxon>Araneoidea</taxon>
        <taxon>Araneidae</taxon>
        <taxon>Caerostris</taxon>
    </lineage>
</organism>